<dbReference type="GO" id="GO:0003755">
    <property type="term" value="F:peptidyl-prolyl cis-trans isomerase activity"/>
    <property type="evidence" value="ECO:0007669"/>
    <property type="project" value="UniProtKB-KW"/>
</dbReference>
<comment type="catalytic activity">
    <reaction evidence="1">
        <text>[protein]-peptidylproline (omega=180) = [protein]-peptidylproline (omega=0)</text>
        <dbReference type="Rhea" id="RHEA:16237"/>
        <dbReference type="Rhea" id="RHEA-COMP:10747"/>
        <dbReference type="Rhea" id="RHEA-COMP:10748"/>
        <dbReference type="ChEBI" id="CHEBI:83833"/>
        <dbReference type="ChEBI" id="CHEBI:83834"/>
        <dbReference type="EC" id="5.2.1.8"/>
    </reaction>
</comment>
<keyword evidence="5" id="KW-0963">Cytoplasm</keyword>
<evidence type="ECO:0000256" key="7">
    <source>
        <dbReference type="ARBA" id="ARBA00023186"/>
    </source>
</evidence>
<proteinExistence type="inferred from homology"/>
<dbReference type="Pfam" id="PF00254">
    <property type="entry name" value="FKBP_C"/>
    <property type="match status" value="1"/>
</dbReference>
<sequence length="161" mass="17736">MAIKKGDIIKVEYEGRLEDRTIFDSTELQGGEPLKFEVGSRMLIRGFDNSVLGKEVGEEYEIKLSASEAYGEIDPLLVQTVGLDQLPKDLDPEPGMMLGVGDANGTQSMAWVKEVDEEFIKIDMNHPLAGKTLHFKIKVLETGCEPDPPDAHECGCGCEHN</sequence>
<evidence type="ECO:0000256" key="3">
    <source>
        <dbReference type="ARBA" id="ARBA00006577"/>
    </source>
</evidence>
<accession>X1EWC2</accession>
<evidence type="ECO:0000256" key="5">
    <source>
        <dbReference type="ARBA" id="ARBA00022490"/>
    </source>
</evidence>
<keyword evidence="6" id="KW-0697">Rotamase</keyword>
<dbReference type="GO" id="GO:0042026">
    <property type="term" value="P:protein refolding"/>
    <property type="evidence" value="ECO:0007669"/>
    <property type="project" value="UniProtKB-ARBA"/>
</dbReference>
<dbReference type="EMBL" id="BARU01002145">
    <property type="protein sequence ID" value="GAH24605.1"/>
    <property type="molecule type" value="Genomic_DNA"/>
</dbReference>
<dbReference type="SUPFAM" id="SSF54534">
    <property type="entry name" value="FKBP-like"/>
    <property type="match status" value="1"/>
</dbReference>
<keyword evidence="8" id="KW-0413">Isomerase</keyword>
<organism evidence="10">
    <name type="scientific">marine sediment metagenome</name>
    <dbReference type="NCBI Taxonomy" id="412755"/>
    <lineage>
        <taxon>unclassified sequences</taxon>
        <taxon>metagenomes</taxon>
        <taxon>ecological metagenomes</taxon>
    </lineage>
</organism>
<dbReference type="Gene3D" id="3.10.50.40">
    <property type="match status" value="1"/>
</dbReference>
<comment type="similarity">
    <text evidence="3">Belongs to the FKBP-type PPIase family.</text>
</comment>
<dbReference type="PROSITE" id="PS50059">
    <property type="entry name" value="FKBP_PPIASE"/>
    <property type="match status" value="1"/>
</dbReference>
<feature type="domain" description="PPIase FKBP-type" evidence="9">
    <location>
        <begin position="6"/>
        <end position="72"/>
    </location>
</feature>
<gene>
    <name evidence="10" type="ORF">S03H2_05203</name>
</gene>
<reference evidence="10" key="1">
    <citation type="journal article" date="2014" name="Front. Microbiol.">
        <title>High frequency of phylogenetically diverse reductive dehalogenase-homologous genes in deep subseafloor sedimentary metagenomes.</title>
        <authorList>
            <person name="Kawai M."/>
            <person name="Futagami T."/>
            <person name="Toyoda A."/>
            <person name="Takaki Y."/>
            <person name="Nishi S."/>
            <person name="Hori S."/>
            <person name="Arai W."/>
            <person name="Tsubouchi T."/>
            <person name="Morono Y."/>
            <person name="Uchiyama I."/>
            <person name="Ito T."/>
            <person name="Fujiyama A."/>
            <person name="Inagaki F."/>
            <person name="Takami H."/>
        </authorList>
    </citation>
    <scope>NUCLEOTIDE SEQUENCE</scope>
    <source>
        <strain evidence="10">Expedition CK06-06</strain>
    </source>
</reference>
<dbReference type="EC" id="5.2.1.8" evidence="4"/>
<dbReference type="PANTHER" id="PTHR47861:SF3">
    <property type="entry name" value="FKBP-TYPE PEPTIDYL-PROLYL CIS-TRANS ISOMERASE SLYD"/>
    <property type="match status" value="1"/>
</dbReference>
<evidence type="ECO:0000313" key="10">
    <source>
        <dbReference type="EMBL" id="GAH24605.1"/>
    </source>
</evidence>
<keyword evidence="7" id="KW-0143">Chaperone</keyword>
<dbReference type="AlphaFoldDB" id="X1EWC2"/>
<evidence type="ECO:0000259" key="9">
    <source>
        <dbReference type="PROSITE" id="PS50059"/>
    </source>
</evidence>
<dbReference type="InterPro" id="IPR001179">
    <property type="entry name" value="PPIase_FKBP_dom"/>
</dbReference>
<comment type="caution">
    <text evidence="10">The sequence shown here is derived from an EMBL/GenBank/DDBJ whole genome shotgun (WGS) entry which is preliminary data.</text>
</comment>
<name>X1EWC2_9ZZZZ</name>
<evidence type="ECO:0000256" key="2">
    <source>
        <dbReference type="ARBA" id="ARBA00004496"/>
    </source>
</evidence>
<evidence type="ECO:0000256" key="1">
    <source>
        <dbReference type="ARBA" id="ARBA00000971"/>
    </source>
</evidence>
<protein>
    <recommendedName>
        <fullName evidence="4">peptidylprolyl isomerase</fullName>
        <ecNumber evidence="4">5.2.1.8</ecNumber>
    </recommendedName>
</protein>
<comment type="subcellular location">
    <subcellularLocation>
        <location evidence="2">Cytoplasm</location>
    </subcellularLocation>
</comment>
<evidence type="ECO:0000256" key="6">
    <source>
        <dbReference type="ARBA" id="ARBA00023110"/>
    </source>
</evidence>
<evidence type="ECO:0000256" key="8">
    <source>
        <dbReference type="ARBA" id="ARBA00023235"/>
    </source>
</evidence>
<dbReference type="InterPro" id="IPR046357">
    <property type="entry name" value="PPIase_dom_sf"/>
</dbReference>
<dbReference type="PANTHER" id="PTHR47861">
    <property type="entry name" value="FKBP-TYPE PEPTIDYL-PROLYL CIS-TRANS ISOMERASE SLYD"/>
    <property type="match status" value="1"/>
</dbReference>
<evidence type="ECO:0000256" key="4">
    <source>
        <dbReference type="ARBA" id="ARBA00013194"/>
    </source>
</evidence>
<dbReference type="GO" id="GO:0005737">
    <property type="term" value="C:cytoplasm"/>
    <property type="evidence" value="ECO:0007669"/>
    <property type="project" value="UniProtKB-SubCell"/>
</dbReference>